<evidence type="ECO:0000256" key="5">
    <source>
        <dbReference type="ARBA" id="ARBA00023049"/>
    </source>
</evidence>
<dbReference type="SUPFAM" id="SSF102712">
    <property type="entry name" value="JAB1/MPN domain"/>
    <property type="match status" value="1"/>
</dbReference>
<evidence type="ECO:0000256" key="4">
    <source>
        <dbReference type="ARBA" id="ARBA00022833"/>
    </source>
</evidence>
<dbReference type="RefSeq" id="WP_181956470.1">
    <property type="nucleotide sequence ID" value="NZ_VTOX01000011.1"/>
</dbReference>
<sequence>MPTPLEDALRELAGHQAVRSEIAVHQVDDRQMAVLDVEVSLPSRAQNDVSATGVRRLETVYLVFTPEFPMRAPTPRLRTDFPSNFAHINPHRRGSLVPPCIFEGDLTELMHRFGIEKILDQLLDWLKKAAAGQLLDLEQGWEPTRRGSPETSIEFDADALALSLPHDGSILALPSRLFQVGTSRHLCLGAPGEEPGSFSLARLQATEAWTGTTPVFLACSPWANGQPRVCSEYAADTVVDVPTLLERAESLGISGEALRASLDTAIFRSMMFAASAGNWPWPGDFCLGVVLAAHRPVHLIGSHRSVEFVPYLVRVARQPHRPELRDAKVEPAYQIHRISPRLLAATSGYADADLQQMVTIVGCGSVGSKVALHLGRAGFGAQTLVDDESVSPHNLARHALLDASGWNKAEQTRKALAGLGHQGARAVARDIVPMLLGADGQEISEVVQPATRLFVDTTASLKVAAAVAKTAHLGEQVRVARAFLIGGGRVAVVLLEAPQRAARVDDLYAHLYALCRQNVQLRSAIGGDAAEPTEVFVGDNCRSLTLSMPDSVLSRGSAGIATQVQQWLASGFPKEARLLVGVGQDDDLGMEWQSDAVAPTHVLAAVGDGGWTVRVSGTVAAAISADSQHWTPRETGGALLGHVDVLSRTIYIADLVPAPEDSERYPERFVLGTRGLRAALRQAHGDSVGYLHYVGTWHSHPMGGPHSQTDFDTLQRLASFAPGLPVVSLVWAPTGLLCEVGRFQ</sequence>
<keyword evidence="2" id="KW-0479">Metal-binding</keyword>
<dbReference type="GO" id="GO:0046872">
    <property type="term" value="F:metal ion binding"/>
    <property type="evidence" value="ECO:0007669"/>
    <property type="project" value="UniProtKB-KW"/>
</dbReference>
<evidence type="ECO:0000259" key="7">
    <source>
        <dbReference type="Pfam" id="PF14464"/>
    </source>
</evidence>
<dbReference type="Gene3D" id="3.40.140.10">
    <property type="entry name" value="Cytidine Deaminase, domain 2"/>
    <property type="match status" value="1"/>
</dbReference>
<evidence type="ECO:0000256" key="2">
    <source>
        <dbReference type="ARBA" id="ARBA00022723"/>
    </source>
</evidence>
<feature type="domain" description="JAB" evidence="7">
    <location>
        <begin position="619"/>
        <end position="724"/>
    </location>
</feature>
<dbReference type="GO" id="GO:0008237">
    <property type="term" value="F:metallopeptidase activity"/>
    <property type="evidence" value="ECO:0007669"/>
    <property type="project" value="UniProtKB-KW"/>
</dbReference>
<keyword evidence="4" id="KW-0862">Zinc</keyword>
<dbReference type="InterPro" id="IPR032865">
    <property type="entry name" value="Prok-E2_A"/>
</dbReference>
<dbReference type="Pfam" id="PF00899">
    <property type="entry name" value="ThiF"/>
    <property type="match status" value="1"/>
</dbReference>
<evidence type="ECO:0000313" key="9">
    <source>
        <dbReference type="Proteomes" id="UP000521868"/>
    </source>
</evidence>
<dbReference type="InterPro" id="IPR000594">
    <property type="entry name" value="ThiF_NAD_FAD-bd"/>
</dbReference>
<dbReference type="GO" id="GO:0006508">
    <property type="term" value="P:proteolysis"/>
    <property type="evidence" value="ECO:0007669"/>
    <property type="project" value="UniProtKB-KW"/>
</dbReference>
<accession>A0A7X6I8Q8</accession>
<keyword evidence="5" id="KW-0482">Metalloprotease</keyword>
<feature type="domain" description="THIF-type NAD/FAD binding fold" evidence="6">
    <location>
        <begin position="356"/>
        <end position="419"/>
    </location>
</feature>
<proteinExistence type="predicted"/>
<gene>
    <name evidence="8" type="ORF">RAMLITH_22625</name>
</gene>
<keyword evidence="3" id="KW-0378">Hydrolase</keyword>
<organism evidence="8 9">
    <name type="scientific">Ramlibacter lithotrophicus</name>
    <dbReference type="NCBI Taxonomy" id="2606681"/>
    <lineage>
        <taxon>Bacteria</taxon>
        <taxon>Pseudomonadati</taxon>
        <taxon>Pseudomonadota</taxon>
        <taxon>Betaproteobacteria</taxon>
        <taxon>Burkholderiales</taxon>
        <taxon>Comamonadaceae</taxon>
        <taxon>Ramlibacter</taxon>
    </lineage>
</organism>
<evidence type="ECO:0000313" key="8">
    <source>
        <dbReference type="EMBL" id="NKE68620.1"/>
    </source>
</evidence>
<protein>
    <submittedName>
        <fullName evidence="8">Thiamine biosynthesis protein ThiF</fullName>
    </submittedName>
</protein>
<comment type="caution">
    <text evidence="8">The sequence shown here is derived from an EMBL/GenBank/DDBJ whole genome shotgun (WGS) entry which is preliminary data.</text>
</comment>
<evidence type="ECO:0000259" key="6">
    <source>
        <dbReference type="Pfam" id="PF00899"/>
    </source>
</evidence>
<dbReference type="InterPro" id="IPR035985">
    <property type="entry name" value="Ubiquitin-activating_enz"/>
</dbReference>
<dbReference type="Proteomes" id="UP000521868">
    <property type="component" value="Unassembled WGS sequence"/>
</dbReference>
<keyword evidence="1" id="KW-0645">Protease</keyword>
<evidence type="ECO:0000256" key="3">
    <source>
        <dbReference type="ARBA" id="ARBA00022801"/>
    </source>
</evidence>
<dbReference type="EMBL" id="VTOX01000011">
    <property type="protein sequence ID" value="NKE68620.1"/>
    <property type="molecule type" value="Genomic_DNA"/>
</dbReference>
<keyword evidence="9" id="KW-1185">Reference proteome</keyword>
<dbReference type="Gene3D" id="3.40.50.720">
    <property type="entry name" value="NAD(P)-binding Rossmann-like Domain"/>
    <property type="match status" value="1"/>
</dbReference>
<evidence type="ECO:0000256" key="1">
    <source>
        <dbReference type="ARBA" id="ARBA00022670"/>
    </source>
</evidence>
<name>A0A7X6I8Q8_9BURK</name>
<dbReference type="SUPFAM" id="SSF69572">
    <property type="entry name" value="Activating enzymes of the ubiquitin-like proteins"/>
    <property type="match status" value="1"/>
</dbReference>
<reference evidence="8 9" key="1">
    <citation type="journal article" date="2020" name="Nature">
        <title>Bacterial chemolithoautotrophy via manganese oxidation.</title>
        <authorList>
            <person name="Yu H."/>
            <person name="Leadbetter J.R."/>
        </authorList>
    </citation>
    <scope>NUCLEOTIDE SEQUENCE [LARGE SCALE GENOMIC DNA]</scope>
    <source>
        <strain evidence="8 9">RBP-1</strain>
    </source>
</reference>
<dbReference type="Pfam" id="PF14457">
    <property type="entry name" value="Prok-E2_A"/>
    <property type="match status" value="1"/>
</dbReference>
<dbReference type="Pfam" id="PF14464">
    <property type="entry name" value="Prok-JAB"/>
    <property type="match status" value="1"/>
</dbReference>
<dbReference type="GO" id="GO:0008641">
    <property type="term" value="F:ubiquitin-like modifier activating enzyme activity"/>
    <property type="evidence" value="ECO:0007669"/>
    <property type="project" value="InterPro"/>
</dbReference>
<dbReference type="InterPro" id="IPR028090">
    <property type="entry name" value="JAB_dom_prok"/>
</dbReference>
<dbReference type="AlphaFoldDB" id="A0A7X6I8Q8"/>